<feature type="transmembrane region" description="Helical" evidence="1">
    <location>
        <begin position="228"/>
        <end position="250"/>
    </location>
</feature>
<feature type="domain" description="CAAX prenyl protease 2/Lysostaphin resistance protein A-like" evidence="2">
    <location>
        <begin position="197"/>
        <end position="296"/>
    </location>
</feature>
<gene>
    <name evidence="3" type="ORF">SAMN02745673_04707</name>
</gene>
<sequence>MLSIAAQRRVLVAGAAVYVASAVLLYATGNTRIRPGEEYARGELWSLWIPVVAGMVCVRLFPWRTPADDFEERLRTALKGHSLGREVMVLFACILGFAVGERVLQIVFGLISPSLVDLSYHTAKVFFLLFVPVMLVGSSGVLRRATGPDLPRLALWVPQGWRWGGLFAVAAYLYFAVFPPWTAPVPTYDRLPDDYQPLLSVLLTFATVSLLEEAFYRVMLQSRLALLYGRWPGIVLTSLIYAVSSAIGLGVDTNPLVLVAMVVSVQGAAGLMYGYLWSRYHNLWLNFLLHTGVNAVALLPFLGWTGSV</sequence>
<evidence type="ECO:0000313" key="4">
    <source>
        <dbReference type="Proteomes" id="UP000190637"/>
    </source>
</evidence>
<protein>
    <submittedName>
        <fullName evidence="3">Membrane protease YdiL, CAAX protease family</fullName>
    </submittedName>
</protein>
<keyword evidence="1" id="KW-0472">Membrane</keyword>
<dbReference type="Pfam" id="PF02517">
    <property type="entry name" value="Rce1-like"/>
    <property type="match status" value="1"/>
</dbReference>
<dbReference type="STRING" id="1122192.SAMN02745673_04707"/>
<evidence type="ECO:0000256" key="1">
    <source>
        <dbReference type="SAM" id="Phobius"/>
    </source>
</evidence>
<keyword evidence="1" id="KW-1133">Transmembrane helix</keyword>
<dbReference type="EMBL" id="FUWS01000017">
    <property type="protein sequence ID" value="SKA37430.1"/>
    <property type="molecule type" value="Genomic_DNA"/>
</dbReference>
<feature type="transmembrane region" description="Helical" evidence="1">
    <location>
        <begin position="47"/>
        <end position="66"/>
    </location>
</feature>
<feature type="transmembrane region" description="Helical" evidence="1">
    <location>
        <begin position="283"/>
        <end position="304"/>
    </location>
</feature>
<dbReference type="AlphaFoldDB" id="A0A1T4TA27"/>
<reference evidence="3 4" key="1">
    <citation type="submission" date="2017-02" db="EMBL/GenBank/DDBJ databases">
        <authorList>
            <person name="Peterson S.W."/>
        </authorList>
    </citation>
    <scope>NUCLEOTIDE SEQUENCE [LARGE SCALE GENOMIC DNA]</scope>
    <source>
        <strain evidence="3 4">DSM 45154</strain>
    </source>
</reference>
<feature type="transmembrane region" description="Helical" evidence="1">
    <location>
        <begin position="123"/>
        <end position="142"/>
    </location>
</feature>
<keyword evidence="3" id="KW-0645">Protease</keyword>
<dbReference type="Proteomes" id="UP000190637">
    <property type="component" value="Unassembled WGS sequence"/>
</dbReference>
<evidence type="ECO:0000313" key="3">
    <source>
        <dbReference type="EMBL" id="SKA37430.1"/>
    </source>
</evidence>
<accession>A0A1T4TA27</accession>
<dbReference type="GO" id="GO:0004175">
    <property type="term" value="F:endopeptidase activity"/>
    <property type="evidence" value="ECO:0007669"/>
    <property type="project" value="UniProtKB-ARBA"/>
</dbReference>
<dbReference type="RefSeq" id="WP_078763924.1">
    <property type="nucleotide sequence ID" value="NZ_FUWS01000017.1"/>
</dbReference>
<feature type="transmembrane region" description="Helical" evidence="1">
    <location>
        <begin position="163"/>
        <end position="183"/>
    </location>
</feature>
<feature type="transmembrane region" description="Helical" evidence="1">
    <location>
        <begin position="87"/>
        <end position="111"/>
    </location>
</feature>
<name>A0A1T4TA27_9ACTN</name>
<feature type="transmembrane region" description="Helical" evidence="1">
    <location>
        <begin position="9"/>
        <end position="27"/>
    </location>
</feature>
<keyword evidence="4" id="KW-1185">Reference proteome</keyword>
<dbReference type="GO" id="GO:0080120">
    <property type="term" value="P:CAAX-box protein maturation"/>
    <property type="evidence" value="ECO:0007669"/>
    <property type="project" value="UniProtKB-ARBA"/>
</dbReference>
<evidence type="ECO:0000259" key="2">
    <source>
        <dbReference type="Pfam" id="PF02517"/>
    </source>
</evidence>
<dbReference type="GO" id="GO:0006508">
    <property type="term" value="P:proteolysis"/>
    <property type="evidence" value="ECO:0007669"/>
    <property type="project" value="UniProtKB-KW"/>
</dbReference>
<keyword evidence="3" id="KW-0378">Hydrolase</keyword>
<keyword evidence="1" id="KW-0812">Transmembrane</keyword>
<organism evidence="3 4">
    <name type="scientific">Marinactinospora thermotolerans DSM 45154</name>
    <dbReference type="NCBI Taxonomy" id="1122192"/>
    <lineage>
        <taxon>Bacteria</taxon>
        <taxon>Bacillati</taxon>
        <taxon>Actinomycetota</taxon>
        <taxon>Actinomycetes</taxon>
        <taxon>Streptosporangiales</taxon>
        <taxon>Nocardiopsidaceae</taxon>
        <taxon>Marinactinospora</taxon>
    </lineage>
</organism>
<dbReference type="InterPro" id="IPR003675">
    <property type="entry name" value="Rce1/LyrA-like_dom"/>
</dbReference>
<feature type="transmembrane region" description="Helical" evidence="1">
    <location>
        <begin position="195"/>
        <end position="216"/>
    </location>
</feature>
<dbReference type="OrthoDB" id="3609935at2"/>
<feature type="transmembrane region" description="Helical" evidence="1">
    <location>
        <begin position="256"/>
        <end position="276"/>
    </location>
</feature>
<proteinExistence type="predicted"/>